<dbReference type="AlphaFoldDB" id="A0AA40I2Z1"/>
<proteinExistence type="predicted"/>
<organism evidence="2 3">
    <name type="scientific">Cnephaeus nilssonii</name>
    <name type="common">Northern bat</name>
    <name type="synonym">Eptesicus nilssonii</name>
    <dbReference type="NCBI Taxonomy" id="3371016"/>
    <lineage>
        <taxon>Eukaryota</taxon>
        <taxon>Metazoa</taxon>
        <taxon>Chordata</taxon>
        <taxon>Craniata</taxon>
        <taxon>Vertebrata</taxon>
        <taxon>Euteleostomi</taxon>
        <taxon>Mammalia</taxon>
        <taxon>Eutheria</taxon>
        <taxon>Laurasiatheria</taxon>
        <taxon>Chiroptera</taxon>
        <taxon>Yangochiroptera</taxon>
        <taxon>Vespertilionidae</taxon>
        <taxon>Cnephaeus</taxon>
    </lineage>
</organism>
<feature type="compositionally biased region" description="Basic residues" evidence="1">
    <location>
        <begin position="349"/>
        <end position="374"/>
    </location>
</feature>
<dbReference type="Proteomes" id="UP001177744">
    <property type="component" value="Unassembled WGS sequence"/>
</dbReference>
<evidence type="ECO:0000256" key="1">
    <source>
        <dbReference type="SAM" id="MobiDB-lite"/>
    </source>
</evidence>
<comment type="caution">
    <text evidence="2">The sequence shown here is derived from an EMBL/GenBank/DDBJ whole genome shotgun (WGS) entry which is preliminary data.</text>
</comment>
<sequence length="374" mass="41385">MFSCCLPVSRGRCLKRGSDESVFSRGRRWIRTWTQRKGRLWPFSRRRHSEVTQESSTRANDWMNMILEQPQLLYEYPCPMCLREVLVSHTTLGQRRPEVRVAAWGSGEPGPMGAGRWTPPPEPHRPHQPPTQKPFSPNTRRLLFNSGLPIFGPRPPDLEPMEAEPKGEKVGGGGGMGGAVSVSLWGGIVARHTGNPPEPDQEQRLAQTTRLLDFGREGILWWVLGSSCVLCLGAQGNSGTWVTFSPLTTPAPAQGADAAPPVTSKVHAEELEAPEPVPPPAASPAAAVEPGPAPDTTEAPPALEEEPSPGPSLVPASEEELPRSKVEEEVEEEGEGEGEEEREGEEDRKKKKEERRKKRKRKKKKRKKKKKKPF</sequence>
<feature type="region of interest" description="Disordered" evidence="1">
    <location>
        <begin position="270"/>
        <end position="374"/>
    </location>
</feature>
<evidence type="ECO:0000313" key="2">
    <source>
        <dbReference type="EMBL" id="KAK1342039.1"/>
    </source>
</evidence>
<dbReference type="EMBL" id="JAULJE010000006">
    <property type="protein sequence ID" value="KAK1342039.1"/>
    <property type="molecule type" value="Genomic_DNA"/>
</dbReference>
<protein>
    <submittedName>
        <fullName evidence="2">Uncharacterized protein</fullName>
    </submittedName>
</protein>
<name>A0AA40I2Z1_CNENI</name>
<reference evidence="2" key="1">
    <citation type="submission" date="2023-06" db="EMBL/GenBank/DDBJ databases">
        <title>Reference genome for the Northern bat (Eptesicus nilssonii), a most northern bat species.</title>
        <authorList>
            <person name="Laine V.N."/>
            <person name="Pulliainen A.T."/>
            <person name="Lilley T.M."/>
        </authorList>
    </citation>
    <scope>NUCLEOTIDE SEQUENCE</scope>
    <source>
        <strain evidence="2">BLF_Eptnil</strain>
        <tissue evidence="2">Kidney</tissue>
    </source>
</reference>
<feature type="compositionally biased region" description="Low complexity" evidence="1">
    <location>
        <begin position="283"/>
        <end position="302"/>
    </location>
</feature>
<evidence type="ECO:0000313" key="3">
    <source>
        <dbReference type="Proteomes" id="UP001177744"/>
    </source>
</evidence>
<accession>A0AA40I2Z1</accession>
<gene>
    <name evidence="2" type="ORF">QTO34_016792</name>
</gene>
<feature type="compositionally biased region" description="Acidic residues" evidence="1">
    <location>
        <begin position="328"/>
        <end position="344"/>
    </location>
</feature>
<keyword evidence="3" id="KW-1185">Reference proteome</keyword>
<feature type="region of interest" description="Disordered" evidence="1">
    <location>
        <begin position="104"/>
        <end position="137"/>
    </location>
</feature>